<organism evidence="3 4">
    <name type="scientific">Clostridium liquoris</name>
    <dbReference type="NCBI Taxonomy" id="1289519"/>
    <lineage>
        <taxon>Bacteria</taxon>
        <taxon>Bacillati</taxon>
        <taxon>Bacillota</taxon>
        <taxon>Clostridia</taxon>
        <taxon>Eubacteriales</taxon>
        <taxon>Clostridiaceae</taxon>
        <taxon>Clostridium</taxon>
    </lineage>
</organism>
<dbReference type="SMART" id="SM00924">
    <property type="entry name" value="MgtE_N"/>
    <property type="match status" value="1"/>
</dbReference>
<feature type="domain" description="CBS" evidence="2">
    <location>
        <begin position="294"/>
        <end position="357"/>
    </location>
</feature>
<dbReference type="PANTHER" id="PTHR43773:SF1">
    <property type="entry name" value="MAGNESIUM TRANSPORTER MGTE"/>
    <property type="match status" value="1"/>
</dbReference>
<dbReference type="PROSITE" id="PS51371">
    <property type="entry name" value="CBS"/>
    <property type="match status" value="2"/>
</dbReference>
<dbReference type="Pfam" id="PF05239">
    <property type="entry name" value="PRC"/>
    <property type="match status" value="1"/>
</dbReference>
<dbReference type="Proteomes" id="UP000239706">
    <property type="component" value="Unassembled WGS sequence"/>
</dbReference>
<reference evidence="3 4" key="1">
    <citation type="submission" date="2018-03" db="EMBL/GenBank/DDBJ databases">
        <title>Genome sequence of Clostridium liquoris DSM 100320.</title>
        <authorList>
            <person name="Poehlein A."/>
            <person name="Daniel R."/>
        </authorList>
    </citation>
    <scope>NUCLEOTIDE SEQUENCE [LARGE SCALE GENOMIC DNA]</scope>
    <source>
        <strain evidence="3 4">DSM 100320</strain>
    </source>
</reference>
<dbReference type="PANTHER" id="PTHR43773">
    <property type="entry name" value="MAGNESIUM TRANSPORTER MGTE"/>
    <property type="match status" value="1"/>
</dbReference>
<dbReference type="CDD" id="cd04606">
    <property type="entry name" value="CBS_pair_Mg_transporter"/>
    <property type="match status" value="1"/>
</dbReference>
<sequence length="421" mass="48371">MEMVGSFFLSKVLYKKVYDESGDNIGKLWDVYVTTEDGLPRVIGYKLKKDREIFNYEFKNISFYQDDNGKMSIKVKGAREIIPRTYSYLLSKHLLDKQIVDINGKKLVKVNDLRIAEIAGELKVIAVDTGIMALGRRLGIESMVTNIYKLLNKKPKDSIIMWDNVESIEMINDSLKLSVPYQKLSKLHPADLADILEKMDTKYRKKVFETIDEDLAANILEEIEPEIQADILENLSQSKRTEVLESMPNDEIADILDEVDEETAEKILLTMEKEDAEEVRTLMKYEEKVVGSIMNKDFISFNINITAGETIELLRDIKPDDEVMHYVYIVDENEKLKGTVSLRDLVISSPDKRLFDIMQEDLINIKDNQGIDDAVEIAIKYDLLSIPVINDEDKLCGIVVINDIIEDVLAPTWRKRFKKAI</sequence>
<dbReference type="InterPro" id="IPR046342">
    <property type="entry name" value="CBS_dom_sf"/>
</dbReference>
<evidence type="ECO:0000313" key="4">
    <source>
        <dbReference type="Proteomes" id="UP000239706"/>
    </source>
</evidence>
<dbReference type="Pfam" id="PF00571">
    <property type="entry name" value="CBS"/>
    <property type="match status" value="2"/>
</dbReference>
<evidence type="ECO:0000256" key="1">
    <source>
        <dbReference type="PROSITE-ProRule" id="PRU00703"/>
    </source>
</evidence>
<keyword evidence="1" id="KW-0129">CBS domain</keyword>
<dbReference type="Gene3D" id="3.10.580.10">
    <property type="entry name" value="CBS-domain"/>
    <property type="match status" value="1"/>
</dbReference>
<evidence type="ECO:0000259" key="2">
    <source>
        <dbReference type="PROSITE" id="PS51371"/>
    </source>
</evidence>
<dbReference type="OrthoDB" id="9790355at2"/>
<dbReference type="InterPro" id="IPR027275">
    <property type="entry name" value="PRC-brl_dom"/>
</dbReference>
<dbReference type="RefSeq" id="WP_106063919.1">
    <property type="nucleotide sequence ID" value="NZ_PVXO01000048.1"/>
</dbReference>
<dbReference type="Gene3D" id="1.25.60.10">
    <property type="entry name" value="MgtE N-terminal domain-like"/>
    <property type="match status" value="1"/>
</dbReference>
<dbReference type="InterPro" id="IPR006668">
    <property type="entry name" value="Mg_transptr_MgtE_intracell_dom"/>
</dbReference>
<protein>
    <submittedName>
        <fullName evidence="3">Magnesium transporter MgtE</fullName>
    </submittedName>
</protein>
<dbReference type="GO" id="GO:0015095">
    <property type="term" value="F:magnesium ion transmembrane transporter activity"/>
    <property type="evidence" value="ECO:0007669"/>
    <property type="project" value="InterPro"/>
</dbReference>
<proteinExistence type="predicted"/>
<dbReference type="InterPro" id="IPR000644">
    <property type="entry name" value="CBS_dom"/>
</dbReference>
<dbReference type="Pfam" id="PF03448">
    <property type="entry name" value="MgtE_N"/>
    <property type="match status" value="1"/>
</dbReference>
<dbReference type="EMBL" id="PVXO01000048">
    <property type="protein sequence ID" value="PRR78233.1"/>
    <property type="molecule type" value="Genomic_DNA"/>
</dbReference>
<evidence type="ECO:0000313" key="3">
    <source>
        <dbReference type="EMBL" id="PRR78233.1"/>
    </source>
</evidence>
<comment type="caution">
    <text evidence="3">The sequence shown here is derived from an EMBL/GenBank/DDBJ whole genome shotgun (WGS) entry which is preliminary data.</text>
</comment>
<dbReference type="SMART" id="SM00116">
    <property type="entry name" value="CBS"/>
    <property type="match status" value="2"/>
</dbReference>
<dbReference type="AlphaFoldDB" id="A0A2T0B340"/>
<accession>A0A2T0B340</accession>
<dbReference type="SUPFAM" id="SSF158791">
    <property type="entry name" value="MgtE N-terminal domain-like"/>
    <property type="match status" value="1"/>
</dbReference>
<dbReference type="InterPro" id="IPR006669">
    <property type="entry name" value="MgtE_transporter"/>
</dbReference>
<feature type="domain" description="CBS" evidence="2">
    <location>
        <begin position="358"/>
        <end position="416"/>
    </location>
</feature>
<dbReference type="GO" id="GO:0016020">
    <property type="term" value="C:membrane"/>
    <property type="evidence" value="ECO:0007669"/>
    <property type="project" value="InterPro"/>
</dbReference>
<keyword evidence="4" id="KW-1185">Reference proteome</keyword>
<gene>
    <name evidence="3" type="ORF">CLLI_18350</name>
</gene>
<dbReference type="InterPro" id="IPR038076">
    <property type="entry name" value="MgtE_N_sf"/>
</dbReference>
<dbReference type="SUPFAM" id="SSF54631">
    <property type="entry name" value="CBS-domain pair"/>
    <property type="match status" value="1"/>
</dbReference>
<name>A0A2T0B340_9CLOT</name>